<organism evidence="2">
    <name type="scientific">Penicillium chrysogenum</name>
    <name type="common">Penicillium notatum</name>
    <dbReference type="NCBI Taxonomy" id="5076"/>
    <lineage>
        <taxon>Eukaryota</taxon>
        <taxon>Fungi</taxon>
        <taxon>Dikarya</taxon>
        <taxon>Ascomycota</taxon>
        <taxon>Pezizomycotina</taxon>
        <taxon>Eurotiomycetes</taxon>
        <taxon>Eurotiomycetidae</taxon>
        <taxon>Eurotiales</taxon>
        <taxon>Aspergillaceae</taxon>
        <taxon>Penicillium</taxon>
        <taxon>Penicillium chrysogenum species complex</taxon>
    </lineage>
</organism>
<name>A0A167S1T6_PENCH</name>
<dbReference type="Proteomes" id="UP000076449">
    <property type="component" value="Chromosome II"/>
</dbReference>
<accession>A0A167S1T6</accession>
<gene>
    <name evidence="2" type="ORF">EN45_052270</name>
</gene>
<evidence type="ECO:0000313" key="2">
    <source>
        <dbReference type="EMBL" id="KZN86686.1"/>
    </source>
</evidence>
<dbReference type="AlphaFoldDB" id="A0A167S1T6"/>
<proteinExistence type="predicted"/>
<feature type="region of interest" description="Disordered" evidence="1">
    <location>
        <begin position="1"/>
        <end position="39"/>
    </location>
</feature>
<feature type="compositionally biased region" description="Basic and acidic residues" evidence="1">
    <location>
        <begin position="23"/>
        <end position="39"/>
    </location>
</feature>
<sequence>MYSHDGTYPPSKQAEKTTASQRYPKEFQHPTSRDSMSSDHSARAILMGATFTITRPLDLSTYDLFCGPGSDCIATPEGVIKKFSARITKIAAVRDQVSFFVSDASWTVNNFWFIMPAVIRPSTHVATPRSKRPRIYAGDSGLFPYPSVPDDSTDRAAARTRITKFTAV</sequence>
<reference evidence="2" key="1">
    <citation type="journal article" date="2014" name="Genome Announc.">
        <title>Complete sequencing and chromosome-scale genome assembly of the industrial progenitor strain P2niaD18 from the penicillin producer Penicillium chrysogenum.</title>
        <authorList>
            <person name="Specht T."/>
            <person name="Dahlmann T.A."/>
            <person name="Zadra I."/>
            <person name="Kurnsteiner H."/>
            <person name="Kuck U."/>
        </authorList>
    </citation>
    <scope>NUCLEOTIDE SEQUENCE [LARGE SCALE GENOMIC DNA]</scope>
    <source>
        <strain evidence="2">P2niaD18</strain>
    </source>
</reference>
<protein>
    <submittedName>
        <fullName evidence="2">Uncharacterized protein</fullName>
    </submittedName>
</protein>
<dbReference type="EMBL" id="CM002799">
    <property type="protein sequence ID" value="KZN86686.1"/>
    <property type="molecule type" value="Genomic_DNA"/>
</dbReference>
<evidence type="ECO:0000256" key="1">
    <source>
        <dbReference type="SAM" id="MobiDB-lite"/>
    </source>
</evidence>